<dbReference type="Pfam" id="PF01261">
    <property type="entry name" value="AP_endonuc_2"/>
    <property type="match status" value="1"/>
</dbReference>
<proteinExistence type="predicted"/>
<dbReference type="AlphaFoldDB" id="A7NLZ1"/>
<dbReference type="OrthoDB" id="9782626at2"/>
<organism evidence="2 3">
    <name type="scientific">Roseiflexus castenholzii (strain DSM 13941 / HLO8)</name>
    <dbReference type="NCBI Taxonomy" id="383372"/>
    <lineage>
        <taxon>Bacteria</taxon>
        <taxon>Bacillati</taxon>
        <taxon>Chloroflexota</taxon>
        <taxon>Chloroflexia</taxon>
        <taxon>Chloroflexales</taxon>
        <taxon>Roseiflexineae</taxon>
        <taxon>Roseiflexaceae</taxon>
        <taxon>Roseiflexus</taxon>
    </lineage>
</organism>
<gene>
    <name evidence="2" type="ordered locus">Rcas_2459</name>
</gene>
<dbReference type="eggNOG" id="COG1082">
    <property type="taxonomic scope" value="Bacteria"/>
</dbReference>
<evidence type="ECO:0000259" key="1">
    <source>
        <dbReference type="Pfam" id="PF01261"/>
    </source>
</evidence>
<dbReference type="HOGENOM" id="CLU_058777_0_0_0"/>
<dbReference type="Gene3D" id="3.20.20.150">
    <property type="entry name" value="Divalent-metal-dependent TIM barrel enzymes"/>
    <property type="match status" value="1"/>
</dbReference>
<accession>A7NLZ1</accession>
<dbReference type="Proteomes" id="UP000000263">
    <property type="component" value="Chromosome"/>
</dbReference>
<dbReference type="PANTHER" id="PTHR12110:SF52">
    <property type="entry name" value="XYLOSE ISOMERASE"/>
    <property type="match status" value="1"/>
</dbReference>
<dbReference type="InterPro" id="IPR050312">
    <property type="entry name" value="IolE/XylAMocC-like"/>
</dbReference>
<dbReference type="SUPFAM" id="SSF51658">
    <property type="entry name" value="Xylose isomerase-like"/>
    <property type="match status" value="1"/>
</dbReference>
<dbReference type="STRING" id="383372.Rcas_2459"/>
<evidence type="ECO:0000313" key="2">
    <source>
        <dbReference type="EMBL" id="ABU58539.1"/>
    </source>
</evidence>
<protein>
    <submittedName>
        <fullName evidence="2">Xylose isomerase domain protein TIM barrel</fullName>
    </submittedName>
</protein>
<dbReference type="InterPro" id="IPR013022">
    <property type="entry name" value="Xyl_isomerase-like_TIM-brl"/>
</dbReference>
<name>A7NLZ1_ROSCS</name>
<dbReference type="InterPro" id="IPR036237">
    <property type="entry name" value="Xyl_isomerase-like_sf"/>
</dbReference>
<dbReference type="KEGG" id="rca:Rcas_2459"/>
<feature type="domain" description="Xylose isomerase-like TIM barrel" evidence="1">
    <location>
        <begin position="27"/>
        <end position="250"/>
    </location>
</feature>
<dbReference type="RefSeq" id="WP_012120963.1">
    <property type="nucleotide sequence ID" value="NC_009767.1"/>
</dbReference>
<sequence length="292" mass="31726">MPADLSRLSLNQATTKYWTLCDAIDGCARAGIPAIGVWRDRLAEAGVAAAARMLRDAGLHCSSLCRGGWFPAATRAERAARIDDNRRAIEEAAALGADVLVLVCGPAPDRDIRAARAMVEEGIAAILPDAIDHGVTLGIEPLHPMFAADRSVITSLGEAVALAERFDSPRVGVVIDAYHVWWDAGVYDLIQRCGRRTVAYHVSDWIVPLPDVLNGRGMMGDGVIELRSLREAVDAAGYRGFIEVEIFNEAIWNMPGDQVVSLMCERYLEHVAPIQDQYPSKKRTPAIKDASP</sequence>
<dbReference type="PANTHER" id="PTHR12110">
    <property type="entry name" value="HYDROXYPYRUVATE ISOMERASE"/>
    <property type="match status" value="1"/>
</dbReference>
<keyword evidence="3" id="KW-1185">Reference proteome</keyword>
<reference evidence="2 3" key="1">
    <citation type="submission" date="2007-08" db="EMBL/GenBank/DDBJ databases">
        <title>Complete sequence of Roseiflexus castenholzii DSM 13941.</title>
        <authorList>
            <consortium name="US DOE Joint Genome Institute"/>
            <person name="Copeland A."/>
            <person name="Lucas S."/>
            <person name="Lapidus A."/>
            <person name="Barry K."/>
            <person name="Glavina del Rio T."/>
            <person name="Dalin E."/>
            <person name="Tice H."/>
            <person name="Pitluck S."/>
            <person name="Thompson L.S."/>
            <person name="Brettin T."/>
            <person name="Bruce D."/>
            <person name="Detter J.C."/>
            <person name="Han C."/>
            <person name="Tapia R."/>
            <person name="Schmutz J."/>
            <person name="Larimer F."/>
            <person name="Land M."/>
            <person name="Hauser L."/>
            <person name="Kyrpides N."/>
            <person name="Mikhailova N."/>
            <person name="Bryant D.A."/>
            <person name="Hanada S."/>
            <person name="Tsukatani Y."/>
            <person name="Richardson P."/>
        </authorList>
    </citation>
    <scope>NUCLEOTIDE SEQUENCE [LARGE SCALE GENOMIC DNA]</scope>
    <source>
        <strain evidence="3">DSM 13941 / HLO8</strain>
    </source>
</reference>
<keyword evidence="2" id="KW-0413">Isomerase</keyword>
<evidence type="ECO:0000313" key="3">
    <source>
        <dbReference type="Proteomes" id="UP000000263"/>
    </source>
</evidence>
<dbReference type="EMBL" id="CP000804">
    <property type="protein sequence ID" value="ABU58539.1"/>
    <property type="molecule type" value="Genomic_DNA"/>
</dbReference>
<dbReference type="GO" id="GO:0016853">
    <property type="term" value="F:isomerase activity"/>
    <property type="evidence" value="ECO:0007669"/>
    <property type="project" value="UniProtKB-KW"/>
</dbReference>